<evidence type="ECO:0000256" key="1">
    <source>
        <dbReference type="SAM" id="Phobius"/>
    </source>
</evidence>
<protein>
    <submittedName>
        <fullName evidence="2">Uncharacterized protein</fullName>
    </submittedName>
</protein>
<reference evidence="2 3" key="2">
    <citation type="submission" date="2020-08" db="EMBL/GenBank/DDBJ databases">
        <authorList>
            <person name="Partida-Martinez L."/>
            <person name="Huntemann M."/>
            <person name="Clum A."/>
            <person name="Wang J."/>
            <person name="Palaniappan K."/>
            <person name="Ritter S."/>
            <person name="Chen I.-M."/>
            <person name="Stamatis D."/>
            <person name="Reddy T."/>
            <person name="O'Malley R."/>
            <person name="Daum C."/>
            <person name="Shapiro N."/>
            <person name="Ivanova N."/>
            <person name="Kyrpides N."/>
            <person name="Woyke T."/>
        </authorList>
    </citation>
    <scope>NUCLEOTIDE SEQUENCE [LARGE SCALE GENOMIC DNA]</scope>
    <source>
        <strain evidence="2 3">RAS26</strain>
    </source>
</reference>
<dbReference type="RefSeq" id="WP_183296006.1">
    <property type="nucleotide sequence ID" value="NZ_JACHVX010000003.1"/>
</dbReference>
<keyword evidence="1" id="KW-1133">Transmembrane helix</keyword>
<gene>
    <name evidence="2" type="ORF">FHR80_002041</name>
</gene>
<organism evidence="2 3">
    <name type="scientific">Cellulomonas cellasea</name>
    <dbReference type="NCBI Taxonomy" id="43670"/>
    <lineage>
        <taxon>Bacteria</taxon>
        <taxon>Bacillati</taxon>
        <taxon>Actinomycetota</taxon>
        <taxon>Actinomycetes</taxon>
        <taxon>Micrococcales</taxon>
        <taxon>Cellulomonadaceae</taxon>
        <taxon>Cellulomonas</taxon>
    </lineage>
</organism>
<accession>A0A7W4UF97</accession>
<dbReference type="AlphaFoldDB" id="A0A7W4UF97"/>
<dbReference type="Proteomes" id="UP000518206">
    <property type="component" value="Unassembled WGS sequence"/>
</dbReference>
<feature type="transmembrane region" description="Helical" evidence="1">
    <location>
        <begin position="6"/>
        <end position="25"/>
    </location>
</feature>
<keyword evidence="1" id="KW-0812">Transmembrane</keyword>
<evidence type="ECO:0000313" key="2">
    <source>
        <dbReference type="EMBL" id="MBB2923116.1"/>
    </source>
</evidence>
<reference evidence="2 3" key="1">
    <citation type="submission" date="2020-08" db="EMBL/GenBank/DDBJ databases">
        <title>The Agave Microbiome: Exploring the role of microbial communities in plant adaptations to desert environments.</title>
        <authorList>
            <person name="Partida-Martinez L.P."/>
        </authorList>
    </citation>
    <scope>NUCLEOTIDE SEQUENCE [LARGE SCALE GENOMIC DNA]</scope>
    <source>
        <strain evidence="2 3">RAS26</strain>
    </source>
</reference>
<sequence>MELSAVWAVVGALIGAAGTFLGVVVTQRETLRRELQLRRWQDRAEAYVDLVRWTAWVEHWYIVGAPDKYERPRTVEMARTAARITAFGDDETGSLAYELLRSLSPHVSGQDISGRRPPPDGIRVDAGALAKLARDRLVRGAGEPVS</sequence>
<comment type="caution">
    <text evidence="2">The sequence shown here is derived from an EMBL/GenBank/DDBJ whole genome shotgun (WGS) entry which is preliminary data.</text>
</comment>
<proteinExistence type="predicted"/>
<dbReference type="EMBL" id="JACHVX010000003">
    <property type="protein sequence ID" value="MBB2923116.1"/>
    <property type="molecule type" value="Genomic_DNA"/>
</dbReference>
<keyword evidence="1" id="KW-0472">Membrane</keyword>
<name>A0A7W4UF97_9CELL</name>
<evidence type="ECO:0000313" key="3">
    <source>
        <dbReference type="Proteomes" id="UP000518206"/>
    </source>
</evidence>